<organism evidence="2 3">
    <name type="scientific">Hibiscus sabdariffa</name>
    <name type="common">roselle</name>
    <dbReference type="NCBI Taxonomy" id="183260"/>
    <lineage>
        <taxon>Eukaryota</taxon>
        <taxon>Viridiplantae</taxon>
        <taxon>Streptophyta</taxon>
        <taxon>Embryophyta</taxon>
        <taxon>Tracheophyta</taxon>
        <taxon>Spermatophyta</taxon>
        <taxon>Magnoliopsida</taxon>
        <taxon>eudicotyledons</taxon>
        <taxon>Gunneridae</taxon>
        <taxon>Pentapetalae</taxon>
        <taxon>rosids</taxon>
        <taxon>malvids</taxon>
        <taxon>Malvales</taxon>
        <taxon>Malvaceae</taxon>
        <taxon>Malvoideae</taxon>
        <taxon>Hibiscus</taxon>
    </lineage>
</organism>
<dbReference type="Proteomes" id="UP001396334">
    <property type="component" value="Unassembled WGS sequence"/>
</dbReference>
<evidence type="ECO:0000313" key="3">
    <source>
        <dbReference type="Proteomes" id="UP001396334"/>
    </source>
</evidence>
<feature type="compositionally biased region" description="Polar residues" evidence="1">
    <location>
        <begin position="159"/>
        <end position="190"/>
    </location>
</feature>
<comment type="caution">
    <text evidence="2">The sequence shown here is derived from an EMBL/GenBank/DDBJ whole genome shotgun (WGS) entry which is preliminary data.</text>
</comment>
<name>A0ABR2TA11_9ROSI</name>
<proteinExistence type="predicted"/>
<evidence type="ECO:0000256" key="1">
    <source>
        <dbReference type="SAM" id="MobiDB-lite"/>
    </source>
</evidence>
<feature type="compositionally biased region" description="Polar residues" evidence="1">
    <location>
        <begin position="109"/>
        <end position="118"/>
    </location>
</feature>
<keyword evidence="3" id="KW-1185">Reference proteome</keyword>
<sequence length="416" mass="44623">MGSENGNAKTKKSSKRVKFKDEDGSGELSSECSVSHGHSRQGSGSSKDSDSHLDITNRVEGTNNNDLGTNPEIIKEPENEGEVEIHKGADDESGSSKRSEVIQGEIDSSEGNKSTENISLSLASSSSSSSTDDQSQAHTKLTTSISGTSGTTSGNRSSILKQCQNGSAGSTSESQLASVTHESTVTQSPPIQVMDQQGGECDSSRIPSAVFEKSKSTAPTEWSYTSTDSLFSIKVGGTSFARDHILSKKVEELSKGECMASTASPVVAPMVDTESSEYDESKESNDAVKDKTVLAEEPIVEKSKLANISNHPDNSGIHECSLDLPIENKTPNKSKCAWAICYFSNYSCAVCYCWNCSLIRWCCCSDAEDGSDAPDEEKSQQKPEQQDKPLASASKSKLAFCNCCCWFPSCFRRKCC</sequence>
<evidence type="ECO:0000313" key="2">
    <source>
        <dbReference type="EMBL" id="KAK9034217.1"/>
    </source>
</evidence>
<feature type="compositionally biased region" description="Basic and acidic residues" evidence="1">
    <location>
        <begin position="73"/>
        <end position="100"/>
    </location>
</feature>
<reference evidence="2 3" key="1">
    <citation type="journal article" date="2024" name="G3 (Bethesda)">
        <title>Genome assembly of Hibiscus sabdariffa L. provides insights into metabolisms of medicinal natural products.</title>
        <authorList>
            <person name="Kim T."/>
        </authorList>
    </citation>
    <scope>NUCLEOTIDE SEQUENCE [LARGE SCALE GENOMIC DNA]</scope>
    <source>
        <strain evidence="2">TK-2024</strain>
        <tissue evidence="2">Old leaves</tissue>
    </source>
</reference>
<protein>
    <submittedName>
        <fullName evidence="2">Uncharacterized protein</fullName>
    </submittedName>
</protein>
<feature type="compositionally biased region" description="Low complexity" evidence="1">
    <location>
        <begin position="33"/>
        <end position="46"/>
    </location>
</feature>
<feature type="compositionally biased region" description="Low complexity" evidence="1">
    <location>
        <begin position="119"/>
        <end position="158"/>
    </location>
</feature>
<feature type="region of interest" description="Disordered" evidence="1">
    <location>
        <begin position="1"/>
        <end position="204"/>
    </location>
</feature>
<accession>A0ABR2TA11</accession>
<feature type="compositionally biased region" description="Basic residues" evidence="1">
    <location>
        <begin position="9"/>
        <end position="18"/>
    </location>
</feature>
<feature type="compositionally biased region" description="Polar residues" evidence="1">
    <location>
        <begin position="59"/>
        <end position="68"/>
    </location>
</feature>
<dbReference type="PANTHER" id="PTHR33673">
    <property type="entry name" value="SUPPRESSOR SRP40-LIKE PROTEIN"/>
    <property type="match status" value="1"/>
</dbReference>
<dbReference type="PANTHER" id="PTHR33673:SF36">
    <property type="entry name" value="MYB-LIKE PROTEIN Q"/>
    <property type="match status" value="1"/>
</dbReference>
<feature type="compositionally biased region" description="Basic and acidic residues" evidence="1">
    <location>
        <begin position="47"/>
        <end position="57"/>
    </location>
</feature>
<gene>
    <name evidence="2" type="ORF">V6N11_050390</name>
</gene>
<dbReference type="EMBL" id="JBBPBN010000007">
    <property type="protein sequence ID" value="KAK9034217.1"/>
    <property type="molecule type" value="Genomic_DNA"/>
</dbReference>